<evidence type="ECO:0000313" key="2">
    <source>
        <dbReference type="EMBL" id="KZT49998.1"/>
    </source>
</evidence>
<feature type="chain" id="PRO_5007855815" evidence="1">
    <location>
        <begin position="23"/>
        <end position="662"/>
    </location>
</feature>
<dbReference type="InParanoid" id="A0A165BZD2"/>
<sequence>MTPATALLMFSTILEDLSVVLPDSQHQGEDVTASTSTGFINKGKDLVSFYDSCDCIFCNRQPEGLTELHCTTGRLEMNEGPVVVRVVLQRYKTEAPYSAKDPKASPNDLMLGDGHPFNDRSSTGSMVWSLTPISPRSIDYRVLEQHIDSNEMDPEDLVPDVLGLLGCAPRSPLSGNPTVEFDRWRWILSKYMITNNADNLEHLVSEITRRFSPSLPAVLRSWEPALSSEGDQNNIRYVALSNAAQAYIRYQREYAAASDDKTYRHLLEEIAVPATALLGDQRLKKPSSVLDSQNGVRPTLIGVFGGRTYKGWAFMLASLLDEIDKSLKQWSGMQLSLGLNNPGIERRNGRGACFNSNCLTSAATCHDTMPLPLTAVCVYLETLWTCLDSTPAGLHSRVEHFGVFDELLRSDRVNLRDHLGGYYTPVDTETLNGNVLSPVPTGANERRDPSQSVLRDLQRLTALPRATKVLASCYRRLPKHLRDSSPSCVVLTGHLHEPAVTMVAAHIREQCVAWICHQAGLDEQEIDIVGAMLDRSILLPLESYIHPQSVLSALKRRPFGKGLCNGACVHDDGRCHLYRVLLKNPEALAALQRCSRPETGSVSDCAICRWVDLSPEARPITCEGLGKFYGCWPFGLNEEEERQLLAALQRTCVVKLRRVAGQ</sequence>
<keyword evidence="3" id="KW-1185">Reference proteome</keyword>
<evidence type="ECO:0000313" key="3">
    <source>
        <dbReference type="Proteomes" id="UP000076842"/>
    </source>
</evidence>
<evidence type="ECO:0000256" key="1">
    <source>
        <dbReference type="SAM" id="SignalP"/>
    </source>
</evidence>
<dbReference type="Proteomes" id="UP000076842">
    <property type="component" value="Unassembled WGS sequence"/>
</dbReference>
<accession>A0A165BZD2</accession>
<keyword evidence="1" id="KW-0732">Signal</keyword>
<reference evidence="2 3" key="1">
    <citation type="journal article" date="2016" name="Mol. Biol. Evol.">
        <title>Comparative Genomics of Early-Diverging Mushroom-Forming Fungi Provides Insights into the Origins of Lignocellulose Decay Capabilities.</title>
        <authorList>
            <person name="Nagy L.G."/>
            <person name="Riley R."/>
            <person name="Tritt A."/>
            <person name="Adam C."/>
            <person name="Daum C."/>
            <person name="Floudas D."/>
            <person name="Sun H."/>
            <person name="Yadav J.S."/>
            <person name="Pangilinan J."/>
            <person name="Larsson K.H."/>
            <person name="Matsuura K."/>
            <person name="Barry K."/>
            <person name="Labutti K."/>
            <person name="Kuo R."/>
            <person name="Ohm R.A."/>
            <person name="Bhattacharya S.S."/>
            <person name="Shirouzu T."/>
            <person name="Yoshinaga Y."/>
            <person name="Martin F.M."/>
            <person name="Grigoriev I.V."/>
            <person name="Hibbett D.S."/>
        </authorList>
    </citation>
    <scope>NUCLEOTIDE SEQUENCE [LARGE SCALE GENOMIC DNA]</scope>
    <source>
        <strain evidence="2 3">HHB12733</strain>
    </source>
</reference>
<name>A0A165BZD2_9BASI</name>
<proteinExistence type="predicted"/>
<dbReference type="AlphaFoldDB" id="A0A165BZD2"/>
<dbReference type="EMBL" id="KV424293">
    <property type="protein sequence ID" value="KZT49998.1"/>
    <property type="molecule type" value="Genomic_DNA"/>
</dbReference>
<feature type="signal peptide" evidence="1">
    <location>
        <begin position="1"/>
        <end position="22"/>
    </location>
</feature>
<protein>
    <submittedName>
        <fullName evidence="2">Uncharacterized protein</fullName>
    </submittedName>
</protein>
<organism evidence="2 3">
    <name type="scientific">Calocera cornea HHB12733</name>
    <dbReference type="NCBI Taxonomy" id="1353952"/>
    <lineage>
        <taxon>Eukaryota</taxon>
        <taxon>Fungi</taxon>
        <taxon>Dikarya</taxon>
        <taxon>Basidiomycota</taxon>
        <taxon>Agaricomycotina</taxon>
        <taxon>Dacrymycetes</taxon>
        <taxon>Dacrymycetales</taxon>
        <taxon>Dacrymycetaceae</taxon>
        <taxon>Calocera</taxon>
    </lineage>
</organism>
<gene>
    <name evidence="2" type="ORF">CALCODRAFT_513562</name>
</gene>